<evidence type="ECO:0000256" key="3">
    <source>
        <dbReference type="ARBA" id="ARBA00022576"/>
    </source>
</evidence>
<dbReference type="Gene3D" id="3.40.640.10">
    <property type="entry name" value="Type I PLP-dependent aspartate aminotransferase-like (Major domain)"/>
    <property type="match status" value="1"/>
</dbReference>
<dbReference type="SUPFAM" id="SSF53383">
    <property type="entry name" value="PLP-dependent transferases"/>
    <property type="match status" value="1"/>
</dbReference>
<dbReference type="Proteomes" id="UP001163687">
    <property type="component" value="Chromosome"/>
</dbReference>
<reference evidence="8" key="1">
    <citation type="submission" date="2022-03" db="EMBL/GenBank/DDBJ databases">
        <title>Complete genome sequence of Caldinitratiruptor microaerophilus.</title>
        <authorList>
            <person name="Mukaiyama R."/>
            <person name="Nishiyama T."/>
            <person name="Ueda K."/>
        </authorList>
    </citation>
    <scope>NUCLEOTIDE SEQUENCE</scope>
    <source>
        <strain evidence="8">JCM 16183</strain>
    </source>
</reference>
<evidence type="ECO:0000256" key="1">
    <source>
        <dbReference type="ARBA" id="ARBA00001933"/>
    </source>
</evidence>
<evidence type="ECO:0000259" key="7">
    <source>
        <dbReference type="Pfam" id="PF00155"/>
    </source>
</evidence>
<keyword evidence="5" id="KW-0663">Pyridoxal phosphate</keyword>
<dbReference type="GO" id="GO:0030170">
    <property type="term" value="F:pyridoxal phosphate binding"/>
    <property type="evidence" value="ECO:0007669"/>
    <property type="project" value="InterPro"/>
</dbReference>
<keyword evidence="3 6" id="KW-0032">Aminotransferase</keyword>
<dbReference type="EMBL" id="AP025628">
    <property type="protein sequence ID" value="BDG60673.1"/>
    <property type="molecule type" value="Genomic_DNA"/>
</dbReference>
<evidence type="ECO:0000313" key="9">
    <source>
        <dbReference type="Proteomes" id="UP001163687"/>
    </source>
</evidence>
<sequence>MTALPLAESLTRLGTESAFEVLARARELEAQGRSIVHMEIGEPDFDTPPHVRRAAAEALEAGHTHYVPSPGIRELREAIAAYVRHTRGVPVDPAEVVVTPGGKPIIFYTILATVNPGDEVIYPDPGFPIYESCVRYVGGVPVPIPLREERDFRFDVEELRARLSPRTRLVILNSPGNPTGGALSAEDVRAIADMVRGRPVWVLSDEIYSRLSYGGPVPSILSEPGMKDQTVLLDGFSKTYAMTGWRLGWGVMPVHLAEAVTRLVINSVSCTAAFVQWAGIAALTGPQDSVERMREEFRRRRDAIVAGLNDIPGVTCRVPGGAFYVFPNVRAFGMPSRELARYLLDEAGVAVLAGTAFGPSGEGYLRLSYATSMANIEEALRRMRSALARLPRLQPA</sequence>
<dbReference type="PANTHER" id="PTHR46383">
    <property type="entry name" value="ASPARTATE AMINOTRANSFERASE"/>
    <property type="match status" value="1"/>
</dbReference>
<dbReference type="PANTHER" id="PTHR46383:SF1">
    <property type="entry name" value="ASPARTATE AMINOTRANSFERASE"/>
    <property type="match status" value="1"/>
</dbReference>
<evidence type="ECO:0000256" key="2">
    <source>
        <dbReference type="ARBA" id="ARBA00007441"/>
    </source>
</evidence>
<dbReference type="FunFam" id="3.40.640.10:FF:000033">
    <property type="entry name" value="Aspartate aminotransferase"/>
    <property type="match status" value="1"/>
</dbReference>
<keyword evidence="4 6" id="KW-0808">Transferase</keyword>
<protein>
    <recommendedName>
        <fullName evidence="6">Aminotransferase</fullName>
        <ecNumber evidence="6">2.6.1.-</ecNumber>
    </recommendedName>
</protein>
<feature type="domain" description="Aminotransferase class I/classII large" evidence="7">
    <location>
        <begin position="35"/>
        <end position="382"/>
    </location>
</feature>
<evidence type="ECO:0000256" key="4">
    <source>
        <dbReference type="ARBA" id="ARBA00022679"/>
    </source>
</evidence>
<accession>A0AA35CLM4</accession>
<dbReference type="EC" id="2.6.1.-" evidence="6"/>
<keyword evidence="9" id="KW-1185">Reference proteome</keyword>
<dbReference type="CDD" id="cd00609">
    <property type="entry name" value="AAT_like"/>
    <property type="match status" value="1"/>
</dbReference>
<comment type="cofactor">
    <cofactor evidence="1 6">
        <name>pyridoxal 5'-phosphate</name>
        <dbReference type="ChEBI" id="CHEBI:597326"/>
    </cofactor>
</comment>
<dbReference type="InterPro" id="IPR004839">
    <property type="entry name" value="Aminotransferase_I/II_large"/>
</dbReference>
<proteinExistence type="inferred from homology"/>
<dbReference type="InterPro" id="IPR050596">
    <property type="entry name" value="AspAT/PAT-like"/>
</dbReference>
<dbReference type="GO" id="GO:0008483">
    <property type="term" value="F:transaminase activity"/>
    <property type="evidence" value="ECO:0007669"/>
    <property type="project" value="UniProtKB-KW"/>
</dbReference>
<dbReference type="InterPro" id="IPR015424">
    <property type="entry name" value="PyrdxlP-dep_Trfase"/>
</dbReference>
<organism evidence="8 9">
    <name type="scientific">Caldinitratiruptor microaerophilus</name>
    <dbReference type="NCBI Taxonomy" id="671077"/>
    <lineage>
        <taxon>Bacteria</taxon>
        <taxon>Bacillati</taxon>
        <taxon>Bacillota</taxon>
        <taxon>Clostridia</taxon>
        <taxon>Eubacteriales</taxon>
        <taxon>Symbiobacteriaceae</taxon>
        <taxon>Caldinitratiruptor</taxon>
    </lineage>
</organism>
<dbReference type="InterPro" id="IPR015421">
    <property type="entry name" value="PyrdxlP-dep_Trfase_major"/>
</dbReference>
<comment type="similarity">
    <text evidence="2 6">Belongs to the class-I pyridoxal-phosphate-dependent aminotransferase family.</text>
</comment>
<dbReference type="InterPro" id="IPR004838">
    <property type="entry name" value="NHTrfase_class1_PyrdxlP-BS"/>
</dbReference>
<dbReference type="GO" id="GO:0006520">
    <property type="term" value="P:amino acid metabolic process"/>
    <property type="evidence" value="ECO:0007669"/>
    <property type="project" value="InterPro"/>
</dbReference>
<name>A0AA35CLM4_9FIRM</name>
<dbReference type="AlphaFoldDB" id="A0AA35CLM4"/>
<dbReference type="RefSeq" id="WP_319951814.1">
    <property type="nucleotide sequence ID" value="NZ_AP025628.1"/>
</dbReference>
<evidence type="ECO:0000256" key="5">
    <source>
        <dbReference type="ARBA" id="ARBA00022898"/>
    </source>
</evidence>
<gene>
    <name evidence="8" type="ORF">caldi_17630</name>
</gene>
<dbReference type="PROSITE" id="PS00105">
    <property type="entry name" value="AA_TRANSFER_CLASS_1"/>
    <property type="match status" value="1"/>
</dbReference>
<evidence type="ECO:0000256" key="6">
    <source>
        <dbReference type="RuleBase" id="RU000481"/>
    </source>
</evidence>
<dbReference type="Gene3D" id="3.90.1150.10">
    <property type="entry name" value="Aspartate Aminotransferase, domain 1"/>
    <property type="match status" value="1"/>
</dbReference>
<evidence type="ECO:0000313" key="8">
    <source>
        <dbReference type="EMBL" id="BDG60673.1"/>
    </source>
</evidence>
<dbReference type="InterPro" id="IPR015422">
    <property type="entry name" value="PyrdxlP-dep_Trfase_small"/>
</dbReference>
<dbReference type="KEGG" id="cmic:caldi_17630"/>
<dbReference type="Pfam" id="PF00155">
    <property type="entry name" value="Aminotran_1_2"/>
    <property type="match status" value="1"/>
</dbReference>